<dbReference type="InterPro" id="IPR019734">
    <property type="entry name" value="TPR_rpt"/>
</dbReference>
<keyword evidence="4" id="KW-0802">TPR repeat</keyword>
<accession>A0AAN9BEC7</accession>
<feature type="repeat" description="TPR" evidence="4">
    <location>
        <begin position="947"/>
        <end position="980"/>
    </location>
</feature>
<dbReference type="InterPro" id="IPR056883">
    <property type="entry name" value="NPHP3_hel"/>
</dbReference>
<keyword evidence="9" id="KW-1185">Reference proteome</keyword>
<dbReference type="SUPFAM" id="SSF52540">
    <property type="entry name" value="P-loop containing nucleoside triphosphate hydrolases"/>
    <property type="match status" value="1"/>
</dbReference>
<keyword evidence="1" id="KW-0879">Wnt signaling pathway</keyword>
<dbReference type="Pfam" id="PF13191">
    <property type="entry name" value="AAA_16"/>
    <property type="match status" value="1"/>
</dbReference>
<evidence type="ECO:0000256" key="3">
    <source>
        <dbReference type="ARBA" id="ARBA00040387"/>
    </source>
</evidence>
<evidence type="ECO:0000259" key="5">
    <source>
        <dbReference type="Pfam" id="PF13191"/>
    </source>
</evidence>
<organism evidence="8 9">
    <name type="scientific">Littorina saxatilis</name>
    <dbReference type="NCBI Taxonomy" id="31220"/>
    <lineage>
        <taxon>Eukaryota</taxon>
        <taxon>Metazoa</taxon>
        <taxon>Spiralia</taxon>
        <taxon>Lophotrochozoa</taxon>
        <taxon>Mollusca</taxon>
        <taxon>Gastropoda</taxon>
        <taxon>Caenogastropoda</taxon>
        <taxon>Littorinimorpha</taxon>
        <taxon>Littorinoidea</taxon>
        <taxon>Littorinidae</taxon>
        <taxon>Littorina</taxon>
    </lineage>
</organism>
<evidence type="ECO:0000313" key="9">
    <source>
        <dbReference type="Proteomes" id="UP001374579"/>
    </source>
</evidence>
<evidence type="ECO:0000313" key="8">
    <source>
        <dbReference type="EMBL" id="KAK7104265.1"/>
    </source>
</evidence>
<reference evidence="8 9" key="1">
    <citation type="submission" date="2024-02" db="EMBL/GenBank/DDBJ databases">
        <title>Chromosome-scale genome assembly of the rough periwinkle Littorina saxatilis.</title>
        <authorList>
            <person name="De Jode A."/>
            <person name="Faria R."/>
            <person name="Formenti G."/>
            <person name="Sims Y."/>
            <person name="Smith T.P."/>
            <person name="Tracey A."/>
            <person name="Wood J.M.D."/>
            <person name="Zagrodzka Z.B."/>
            <person name="Johannesson K."/>
            <person name="Butlin R.K."/>
            <person name="Leder E.H."/>
        </authorList>
    </citation>
    <scope>NUCLEOTIDE SEQUENCE [LARGE SCALE GENOMIC DNA]</scope>
    <source>
        <strain evidence="8">Snail1</strain>
        <tissue evidence="8">Muscle</tissue>
    </source>
</reference>
<feature type="domain" description="Orc1-like AAA ATPase" evidence="5">
    <location>
        <begin position="268"/>
        <end position="390"/>
    </location>
</feature>
<dbReference type="PANTHER" id="PTHR19860:SF40">
    <property type="entry name" value="WD40 REPEAT-CONTAINING PROTEIN"/>
    <property type="match status" value="1"/>
</dbReference>
<dbReference type="PROSITE" id="PS50005">
    <property type="entry name" value="TPR"/>
    <property type="match status" value="2"/>
</dbReference>
<feature type="domain" description="DUF4062" evidence="6">
    <location>
        <begin position="19"/>
        <end position="104"/>
    </location>
</feature>
<dbReference type="AlphaFoldDB" id="A0AAN9BEC7"/>
<evidence type="ECO:0000259" key="6">
    <source>
        <dbReference type="Pfam" id="PF13271"/>
    </source>
</evidence>
<dbReference type="Pfam" id="PF24884">
    <property type="entry name" value="NPHP3_hel"/>
    <property type="match status" value="1"/>
</dbReference>
<feature type="domain" description="Nephrocystin 3 helical" evidence="7">
    <location>
        <begin position="467"/>
        <end position="601"/>
    </location>
</feature>
<dbReference type="InterPro" id="IPR041664">
    <property type="entry name" value="AAA_16"/>
</dbReference>
<sequence length="1265" mass="144471">MDGLPKREKGKLREPKTCRIFFSSPFGGMEEEREELTRKYFPHIQHACNAKGVQFVAVDMRWGITSQAAENAQVINICLREIDRSDIFVGFFGQRYGWHGADDQQLQDNFDNAVGLYPWLDAARDRSVTELEFLHGHLNSPSDLPACICFRDKAYDDAQREEGQSKGDKKQVFKYSSESDHATTMMDDLKKRVKAIDNKCLGVNMAYSHPHEGAKFMFDTIWPHLSDVLLAKAEEAKVSKREQRLAEHTAFRARHVTVYDGGQQYFDFLNKVLDKEEKGSVLITGPAGSGKSAVLCNWTAELEKSRPDVVLIYHFVGCAPGTTAASEILSRLLWEVKHVLGKEEEDAMETKDKKEDTQNVETLQVLLLGAIEEVLQETQKRVVIVVDGLNSTLKAGKTSKHLYWLPDTWPTGVSFITSTVDTDTLTCDLLVTQREYENLAIQPLEDTAKREICVKVLKKSGKELSPEQLNRIVAADQTNNPLYLRLVLAELSIFGYFRLLDKKIDSLIYCKDVGELLQKIFTRLEEDYNGKEEHTKLVQEVLCAIELSHRGLSEKELMEMLGVDTHIWSPLHFAMEGLLVSHAGLLRFAFTEISQAVQAKYLQDEKERKGMLKKLIGYFDKQLQNLPPWTDLDTELSKRPVEELPWLYQAAGDMEGLSATLLNIFTLQRMQQDFKYEFLEFWKLTGKKMSEICDLYLSAFDLAVADLYLHNQDMTFNSMTPPGVKLRPLLQSVRDLLDLAECKQGALKVLQKDLSILTLAKDAMEPTRHFKDMLLLRYYVACSMIDCNRFEEGENLHRQVMKECRGYLEEHPDDEVCIDILGMTCNGIGVMCYKQRRFQEAVELYQESLEQHTRLNIKKQMADSFCNLGVALMENDEPQKGVEYMQKSLKLTEELYFGHLPLDIGNLLTNIGICHRRLKDFEQAEAMYKRSLEVKANAVGWDHDVVAMAYMNLCTLMIYKEDYTAAEQYIRKAMTIYENNGATLDKTQYRQATENLVASLLNLQKVEEALSIFLPLFCKLVEVKEMDHCIHSVHRHMAKYLLSIGDTKTAREVTLALIDCKGRQPTNYIFLDHLQLMFAEEERPSLADHCTLEHALTLWPGNPDLTRRIIEYHALPADDIDRILKLQKVCAENNRNFGAYTYEACADWCLAGKNEQNKEAAAQVLEAGVEEYPDELNLRTKVMDLYRDMNQHTRAYPHLQKIVEGRQNDPACLIVSGDIAVKSADYELALQCLDKVVTLDNPQLAEKADSYAKSLRKALAENDAN</sequence>
<dbReference type="InterPro" id="IPR027417">
    <property type="entry name" value="P-loop_NTPase"/>
</dbReference>
<dbReference type="Gene3D" id="1.25.40.10">
    <property type="entry name" value="Tetratricopeptide repeat domain"/>
    <property type="match status" value="3"/>
</dbReference>
<dbReference type="Proteomes" id="UP001374579">
    <property type="component" value="Unassembled WGS sequence"/>
</dbReference>
<gene>
    <name evidence="8" type="ORF">V1264_019015</name>
</gene>
<dbReference type="Pfam" id="PF13374">
    <property type="entry name" value="TPR_10"/>
    <property type="match status" value="1"/>
</dbReference>
<evidence type="ECO:0000259" key="7">
    <source>
        <dbReference type="Pfam" id="PF24884"/>
    </source>
</evidence>
<name>A0AAN9BEC7_9CAEN</name>
<dbReference type="Pfam" id="PF13424">
    <property type="entry name" value="TPR_12"/>
    <property type="match status" value="1"/>
</dbReference>
<dbReference type="Pfam" id="PF13271">
    <property type="entry name" value="DUF4062"/>
    <property type="match status" value="1"/>
</dbReference>
<dbReference type="InterPro" id="IPR011990">
    <property type="entry name" value="TPR-like_helical_dom_sf"/>
</dbReference>
<dbReference type="Gene3D" id="3.40.50.300">
    <property type="entry name" value="P-loop containing nucleotide triphosphate hydrolases"/>
    <property type="match status" value="1"/>
</dbReference>
<proteinExistence type="predicted"/>
<evidence type="ECO:0000256" key="4">
    <source>
        <dbReference type="PROSITE-ProRule" id="PRU00339"/>
    </source>
</evidence>
<dbReference type="EMBL" id="JBAMIC010000008">
    <property type="protein sequence ID" value="KAK7104265.1"/>
    <property type="molecule type" value="Genomic_DNA"/>
</dbReference>
<dbReference type="InterPro" id="IPR051191">
    <property type="entry name" value="DCAF12"/>
</dbReference>
<evidence type="ECO:0000256" key="2">
    <source>
        <dbReference type="ARBA" id="ARBA00022737"/>
    </source>
</evidence>
<evidence type="ECO:0000256" key="1">
    <source>
        <dbReference type="ARBA" id="ARBA00022687"/>
    </source>
</evidence>
<dbReference type="InterPro" id="IPR025139">
    <property type="entry name" value="DUF4062"/>
</dbReference>
<dbReference type="SUPFAM" id="SSF48452">
    <property type="entry name" value="TPR-like"/>
    <property type="match status" value="2"/>
</dbReference>
<dbReference type="PANTHER" id="PTHR19860">
    <property type="entry name" value="DDB1- AND CUL4-ASSOCIATED FACTOR 12-RELATED"/>
    <property type="match status" value="1"/>
</dbReference>
<dbReference type="SMART" id="SM00028">
    <property type="entry name" value="TPR"/>
    <property type="match status" value="5"/>
</dbReference>
<keyword evidence="2" id="KW-0677">Repeat</keyword>
<feature type="repeat" description="TPR" evidence="4">
    <location>
        <begin position="905"/>
        <end position="938"/>
    </location>
</feature>
<dbReference type="GO" id="GO:0016055">
    <property type="term" value="P:Wnt signaling pathway"/>
    <property type="evidence" value="ECO:0007669"/>
    <property type="project" value="UniProtKB-KW"/>
</dbReference>
<protein>
    <recommendedName>
        <fullName evidence="3">Nephrocystin-3</fullName>
    </recommendedName>
</protein>
<comment type="caution">
    <text evidence="8">The sequence shown here is derived from an EMBL/GenBank/DDBJ whole genome shotgun (WGS) entry which is preliminary data.</text>
</comment>
<dbReference type="GO" id="GO:0080008">
    <property type="term" value="C:Cul4-RING E3 ubiquitin ligase complex"/>
    <property type="evidence" value="ECO:0007669"/>
    <property type="project" value="TreeGrafter"/>
</dbReference>